<accession>A0A1N7PS21</accession>
<reference evidence="5" key="1">
    <citation type="submission" date="2017-01" db="EMBL/GenBank/DDBJ databases">
        <authorList>
            <person name="Varghese N."/>
            <person name="Submissions S."/>
        </authorList>
    </citation>
    <scope>NUCLEOTIDE SEQUENCE [LARGE SCALE GENOMIC DNA]</scope>
    <source>
        <strain evidence="5">DSM 45196</strain>
    </source>
</reference>
<evidence type="ECO:0000256" key="2">
    <source>
        <dbReference type="ARBA" id="ARBA00022827"/>
    </source>
</evidence>
<dbReference type="Gene3D" id="3.10.20.30">
    <property type="match status" value="1"/>
</dbReference>
<dbReference type="InterPro" id="IPR001041">
    <property type="entry name" value="2Fe-2S_ferredoxin-type"/>
</dbReference>
<proteinExistence type="predicted"/>
<evidence type="ECO:0000313" key="5">
    <source>
        <dbReference type="Proteomes" id="UP000186795"/>
    </source>
</evidence>
<protein>
    <submittedName>
        <fullName evidence="4">Ferredoxin</fullName>
    </submittedName>
</protein>
<dbReference type="PANTHER" id="PTHR43644:SF1">
    <property type="entry name" value="NAD(P)H-FLAVIN REDUCTASE"/>
    <property type="match status" value="1"/>
</dbReference>
<dbReference type="Proteomes" id="UP000186795">
    <property type="component" value="Unassembled WGS sequence"/>
</dbReference>
<dbReference type="PROSITE" id="PS51085">
    <property type="entry name" value="2FE2S_FER_2"/>
    <property type="match status" value="1"/>
</dbReference>
<keyword evidence="1" id="KW-0285">Flavoprotein</keyword>
<name>A0A1N7PS21_9BACL</name>
<dbReference type="AlphaFoldDB" id="A0A1N7PS21"/>
<dbReference type="SUPFAM" id="SSF54292">
    <property type="entry name" value="2Fe-2S ferredoxin-like"/>
    <property type="match status" value="1"/>
</dbReference>
<dbReference type="EMBL" id="FTOD01000014">
    <property type="protein sequence ID" value="SIT13366.1"/>
    <property type="molecule type" value="Genomic_DNA"/>
</dbReference>
<dbReference type="Pfam" id="PF00111">
    <property type="entry name" value="Fer2"/>
    <property type="match status" value="1"/>
</dbReference>
<dbReference type="OrthoDB" id="9807864at2"/>
<dbReference type="PANTHER" id="PTHR43644">
    <property type="entry name" value="NA(+)-TRANSLOCATING NADH-QUINONE REDUCTASE SUBUNIT"/>
    <property type="match status" value="1"/>
</dbReference>
<keyword evidence="5" id="KW-1185">Reference proteome</keyword>
<feature type="domain" description="2Fe-2S ferredoxin-type" evidence="3">
    <location>
        <begin position="2"/>
        <end position="97"/>
    </location>
</feature>
<dbReference type="GO" id="GO:0051536">
    <property type="term" value="F:iron-sulfur cluster binding"/>
    <property type="evidence" value="ECO:0007669"/>
    <property type="project" value="InterPro"/>
</dbReference>
<keyword evidence="2" id="KW-0274">FAD</keyword>
<organism evidence="4 5">
    <name type="scientific">Kroppenstedtia eburnea</name>
    <dbReference type="NCBI Taxonomy" id="714067"/>
    <lineage>
        <taxon>Bacteria</taxon>
        <taxon>Bacillati</taxon>
        <taxon>Bacillota</taxon>
        <taxon>Bacilli</taxon>
        <taxon>Bacillales</taxon>
        <taxon>Thermoactinomycetaceae</taxon>
        <taxon>Kroppenstedtia</taxon>
    </lineage>
</organism>
<dbReference type="InterPro" id="IPR036010">
    <property type="entry name" value="2Fe-2S_ferredoxin-like_sf"/>
</dbReference>
<dbReference type="InterPro" id="IPR012675">
    <property type="entry name" value="Beta-grasp_dom_sf"/>
</dbReference>
<evidence type="ECO:0000256" key="1">
    <source>
        <dbReference type="ARBA" id="ARBA00022630"/>
    </source>
</evidence>
<dbReference type="CDD" id="cd00207">
    <property type="entry name" value="fer2"/>
    <property type="match status" value="1"/>
</dbReference>
<gene>
    <name evidence="4" type="ORF">SAMN05421790_11442</name>
</gene>
<evidence type="ECO:0000259" key="3">
    <source>
        <dbReference type="PROSITE" id="PS51085"/>
    </source>
</evidence>
<evidence type="ECO:0000313" key="4">
    <source>
        <dbReference type="EMBL" id="SIT13366.1"/>
    </source>
</evidence>
<sequence>MPQVEVKIGAKAYQFECEEGENLLFEAISRNIMIPFNCTSGRCGRCRVRVLEGAENLSELGDREVLRLGDEQVEKGFRLSCQTYIHGDVRLEVPQPRLY</sequence>